<sequence>MLFQLPSFLIFFVAFCAFFAICPKRLRLVYVTLASLFFYAWWYPPYLILLVGMVVGCWLLLQLIWRDKGWLTVALILAFMPLVFFKYTDFLLESVAALTGLETPHFGWTVPLAVSFVTFSVVSYMVDTARQPGKTPPRFWSTAVYVTFFPHLIAGPILRAHHILPQLPQLRLDRAAFVPNLALFTTGMLKKVLVADPVGVFVDQAYAGHATLSGWEALVAIFGFSIQIYCDFSAYSDMAIALAGMLGINFPENFRSPYGSASLSEIWRRWHMTLSFWLRDYVFKPLHHRLHKYARQLSIILTMTLSGLWHGAAWTFVLWGLIQGLIISIESASGYSKYANKVRGWQRAFCIGLTFLVWSFLTVIFRAPNLSVAYDVAIGGFVHGDWITWPAAATMPVIWGAILLVLHPFDQIEKIRTAATRIPAQLLVPVLFMLIVGSSILASQQPQNFYYFDF</sequence>
<evidence type="ECO:0000313" key="16">
    <source>
        <dbReference type="Proteomes" id="UP000664405"/>
    </source>
</evidence>
<feature type="transmembrane region" description="Helical" evidence="14">
    <location>
        <begin position="426"/>
        <end position="444"/>
    </location>
</feature>
<dbReference type="InterPro" id="IPR051085">
    <property type="entry name" value="MB_O-acyltransferase"/>
</dbReference>
<dbReference type="Pfam" id="PF03062">
    <property type="entry name" value="MBOAT"/>
    <property type="match status" value="1"/>
</dbReference>
<dbReference type="EMBL" id="JAEKJW010000001">
    <property type="protein sequence ID" value="MBN8195792.1"/>
    <property type="molecule type" value="Genomic_DNA"/>
</dbReference>
<organism evidence="15 16">
    <name type="scientific">Thalassospira povalilytica</name>
    <dbReference type="NCBI Taxonomy" id="732237"/>
    <lineage>
        <taxon>Bacteria</taxon>
        <taxon>Pseudomonadati</taxon>
        <taxon>Pseudomonadota</taxon>
        <taxon>Alphaproteobacteria</taxon>
        <taxon>Rhodospirillales</taxon>
        <taxon>Thalassospiraceae</taxon>
        <taxon>Thalassospira</taxon>
    </lineage>
</organism>
<dbReference type="InterPro" id="IPR004299">
    <property type="entry name" value="MBOAT_fam"/>
</dbReference>
<dbReference type="GO" id="GO:0005886">
    <property type="term" value="C:plasma membrane"/>
    <property type="evidence" value="ECO:0007669"/>
    <property type="project" value="UniProtKB-SubCell"/>
</dbReference>
<evidence type="ECO:0000256" key="1">
    <source>
        <dbReference type="ARBA" id="ARBA00004651"/>
    </source>
</evidence>
<evidence type="ECO:0000256" key="2">
    <source>
        <dbReference type="ARBA" id="ARBA00005182"/>
    </source>
</evidence>
<evidence type="ECO:0000256" key="7">
    <source>
        <dbReference type="ARBA" id="ARBA00022692"/>
    </source>
</evidence>
<evidence type="ECO:0000256" key="6">
    <source>
        <dbReference type="ARBA" id="ARBA00022679"/>
    </source>
</evidence>
<feature type="transmembrane region" description="Helical" evidence="14">
    <location>
        <begin position="348"/>
        <end position="367"/>
    </location>
</feature>
<comment type="caution">
    <text evidence="15">The sequence shown here is derived from an EMBL/GenBank/DDBJ whole genome shotgun (WGS) entry which is preliminary data.</text>
</comment>
<evidence type="ECO:0000256" key="13">
    <source>
        <dbReference type="PIRNR" id="PIRNR016636"/>
    </source>
</evidence>
<keyword evidence="6 13" id="KW-0808">Transferase</keyword>
<gene>
    <name evidence="15" type="ORF">JF547_04850</name>
</gene>
<feature type="transmembrane region" description="Helical" evidence="14">
    <location>
        <begin position="43"/>
        <end position="61"/>
    </location>
</feature>
<comment type="subcellular location">
    <subcellularLocation>
        <location evidence="1">Cell membrane</location>
        <topology evidence="1">Multi-pass membrane protein</topology>
    </subcellularLocation>
</comment>
<feature type="transmembrane region" description="Helical" evidence="14">
    <location>
        <begin position="68"/>
        <end position="85"/>
    </location>
</feature>
<feature type="transmembrane region" description="Helical" evidence="14">
    <location>
        <begin position="105"/>
        <end position="126"/>
    </location>
</feature>
<evidence type="ECO:0000256" key="10">
    <source>
        <dbReference type="ARBA" id="ARBA00023136"/>
    </source>
</evidence>
<keyword evidence="5 13" id="KW-1003">Cell membrane</keyword>
<dbReference type="RefSeq" id="WP_206926775.1">
    <property type="nucleotide sequence ID" value="NZ_JAEKJW010000001.1"/>
</dbReference>
<evidence type="ECO:0000256" key="5">
    <source>
        <dbReference type="ARBA" id="ARBA00022475"/>
    </source>
</evidence>
<dbReference type="Proteomes" id="UP000664405">
    <property type="component" value="Unassembled WGS sequence"/>
</dbReference>
<keyword evidence="9 14" id="KW-1133">Transmembrane helix</keyword>
<feature type="transmembrane region" description="Helical" evidence="14">
    <location>
        <begin position="387"/>
        <end position="406"/>
    </location>
</feature>
<dbReference type="PIRSF" id="PIRSF500217">
    <property type="entry name" value="AlgI"/>
    <property type="match status" value="1"/>
</dbReference>
<comment type="pathway">
    <text evidence="2">Glycan biosynthesis; alginate biosynthesis.</text>
</comment>
<evidence type="ECO:0000313" key="15">
    <source>
        <dbReference type="EMBL" id="MBN8195792.1"/>
    </source>
</evidence>
<proteinExistence type="inferred from homology"/>
<dbReference type="PANTHER" id="PTHR13285:SF23">
    <property type="entry name" value="TEICHOIC ACID D-ALANYLTRANSFERASE"/>
    <property type="match status" value="1"/>
</dbReference>
<dbReference type="PIRSF" id="PIRSF016636">
    <property type="entry name" value="AlgI_DltB"/>
    <property type="match status" value="1"/>
</dbReference>
<evidence type="ECO:0000256" key="9">
    <source>
        <dbReference type="ARBA" id="ARBA00022989"/>
    </source>
</evidence>
<evidence type="ECO:0000256" key="3">
    <source>
        <dbReference type="ARBA" id="ARBA00010323"/>
    </source>
</evidence>
<dbReference type="InterPro" id="IPR024194">
    <property type="entry name" value="Ac/AlaTfrase_AlgI/DltB"/>
</dbReference>
<keyword evidence="7 14" id="KW-0812">Transmembrane</keyword>
<dbReference type="InterPro" id="IPR028362">
    <property type="entry name" value="AlgI"/>
</dbReference>
<feature type="transmembrane region" description="Helical" evidence="14">
    <location>
        <begin position="316"/>
        <end position="336"/>
    </location>
</feature>
<comment type="similarity">
    <text evidence="3 13">Belongs to the membrane-bound acyltransferase family.</text>
</comment>
<keyword evidence="8" id="KW-0016">Alginate biosynthesis</keyword>
<dbReference type="GO" id="GO:0016746">
    <property type="term" value="F:acyltransferase activity"/>
    <property type="evidence" value="ECO:0007669"/>
    <property type="project" value="UniProtKB-KW"/>
</dbReference>
<dbReference type="AlphaFoldDB" id="A0A8I1M6F9"/>
<keyword evidence="10 13" id="KW-0472">Membrane</keyword>
<dbReference type="GO" id="GO:0042121">
    <property type="term" value="P:alginic acid biosynthetic process"/>
    <property type="evidence" value="ECO:0007669"/>
    <property type="project" value="UniProtKB-KW"/>
</dbReference>
<evidence type="ECO:0000256" key="8">
    <source>
        <dbReference type="ARBA" id="ARBA00022841"/>
    </source>
</evidence>
<dbReference type="PANTHER" id="PTHR13285">
    <property type="entry name" value="ACYLTRANSFERASE"/>
    <property type="match status" value="1"/>
</dbReference>
<reference evidence="15" key="1">
    <citation type="submission" date="2020-12" db="EMBL/GenBank/DDBJ databases">
        <title>Oil enriched cultivation method for isolating marine PHA-producing bacteria.</title>
        <authorList>
            <person name="Zheng W."/>
            <person name="Yu S."/>
            <person name="Huang Y."/>
        </authorList>
    </citation>
    <scope>NUCLEOTIDE SEQUENCE</scope>
    <source>
        <strain evidence="15">SY-2-3</strain>
    </source>
</reference>
<evidence type="ECO:0000256" key="4">
    <source>
        <dbReference type="ARBA" id="ARBA00016084"/>
    </source>
</evidence>
<evidence type="ECO:0000256" key="11">
    <source>
        <dbReference type="ARBA" id="ARBA00023315"/>
    </source>
</evidence>
<evidence type="ECO:0000256" key="12">
    <source>
        <dbReference type="ARBA" id="ARBA00031030"/>
    </source>
</evidence>
<accession>A0A8I1M6F9</accession>
<protein>
    <recommendedName>
        <fullName evidence="4">Probable alginate O-acetylase AlgI</fullName>
    </recommendedName>
    <alternativeName>
        <fullName evidence="12">Alginate biosynthesis protein AlgI</fullName>
    </alternativeName>
</protein>
<evidence type="ECO:0000256" key="14">
    <source>
        <dbReference type="SAM" id="Phobius"/>
    </source>
</evidence>
<keyword evidence="11 13" id="KW-0012">Acyltransferase</keyword>
<name>A0A8I1M6F9_9PROT</name>